<dbReference type="Proteomes" id="UP000800041">
    <property type="component" value="Unassembled WGS sequence"/>
</dbReference>
<dbReference type="EMBL" id="ML977160">
    <property type="protein sequence ID" value="KAF1985759.1"/>
    <property type="molecule type" value="Genomic_DNA"/>
</dbReference>
<dbReference type="OrthoDB" id="1262810at2759"/>
<protein>
    <submittedName>
        <fullName evidence="1">Uncharacterized protein</fullName>
    </submittedName>
</protein>
<accession>A0A6G1GYD2</accession>
<organism evidence="1 2">
    <name type="scientific">Aulographum hederae CBS 113979</name>
    <dbReference type="NCBI Taxonomy" id="1176131"/>
    <lineage>
        <taxon>Eukaryota</taxon>
        <taxon>Fungi</taxon>
        <taxon>Dikarya</taxon>
        <taxon>Ascomycota</taxon>
        <taxon>Pezizomycotina</taxon>
        <taxon>Dothideomycetes</taxon>
        <taxon>Pleosporomycetidae</taxon>
        <taxon>Aulographales</taxon>
        <taxon>Aulographaceae</taxon>
    </lineage>
</organism>
<name>A0A6G1GYD2_9PEZI</name>
<sequence length="172" mass="19119">MLDFSREKVHSIGPFLRALGLGRKHMSKQVKERRTVRDGKFHGRLRNQFRRKAYAISRYAAHLGSVTAVAKHALLLATDVLVSDGIGKTMAINLGDQRVEVESKKAYIHLEEQGDKLKLYVPRDKSQREAALLRELPRTLLECLGAKKMQGAEGLGTVIGASSLATVDMLLE</sequence>
<keyword evidence="2" id="KW-1185">Reference proteome</keyword>
<proteinExistence type="predicted"/>
<gene>
    <name evidence="1" type="ORF">K402DRAFT_404890</name>
</gene>
<dbReference type="AlphaFoldDB" id="A0A6G1GYD2"/>
<reference evidence="1" key="1">
    <citation type="journal article" date="2020" name="Stud. Mycol.">
        <title>101 Dothideomycetes genomes: a test case for predicting lifestyles and emergence of pathogens.</title>
        <authorList>
            <person name="Haridas S."/>
            <person name="Albert R."/>
            <person name="Binder M."/>
            <person name="Bloem J."/>
            <person name="Labutti K."/>
            <person name="Salamov A."/>
            <person name="Andreopoulos B."/>
            <person name="Baker S."/>
            <person name="Barry K."/>
            <person name="Bills G."/>
            <person name="Bluhm B."/>
            <person name="Cannon C."/>
            <person name="Castanera R."/>
            <person name="Culley D."/>
            <person name="Daum C."/>
            <person name="Ezra D."/>
            <person name="Gonzalez J."/>
            <person name="Henrissat B."/>
            <person name="Kuo A."/>
            <person name="Liang C."/>
            <person name="Lipzen A."/>
            <person name="Lutzoni F."/>
            <person name="Magnuson J."/>
            <person name="Mondo S."/>
            <person name="Nolan M."/>
            <person name="Ohm R."/>
            <person name="Pangilinan J."/>
            <person name="Park H.-J."/>
            <person name="Ramirez L."/>
            <person name="Alfaro M."/>
            <person name="Sun H."/>
            <person name="Tritt A."/>
            <person name="Yoshinaga Y."/>
            <person name="Zwiers L.-H."/>
            <person name="Turgeon B."/>
            <person name="Goodwin S."/>
            <person name="Spatafora J."/>
            <person name="Crous P."/>
            <person name="Grigoriev I."/>
        </authorList>
    </citation>
    <scope>NUCLEOTIDE SEQUENCE</scope>
    <source>
        <strain evidence="1">CBS 113979</strain>
    </source>
</reference>
<evidence type="ECO:0000313" key="1">
    <source>
        <dbReference type="EMBL" id="KAF1985759.1"/>
    </source>
</evidence>
<evidence type="ECO:0000313" key="2">
    <source>
        <dbReference type="Proteomes" id="UP000800041"/>
    </source>
</evidence>